<evidence type="ECO:0000256" key="1">
    <source>
        <dbReference type="SAM" id="MobiDB-lite"/>
    </source>
</evidence>
<evidence type="ECO:0000313" key="3">
    <source>
        <dbReference type="EMBL" id="SUB85811.1"/>
    </source>
</evidence>
<feature type="signal peptide" evidence="2">
    <location>
        <begin position="1"/>
        <end position="21"/>
    </location>
</feature>
<feature type="chain" id="PRO_5016946202" evidence="2">
    <location>
        <begin position="22"/>
        <end position="406"/>
    </location>
</feature>
<proteinExistence type="predicted"/>
<dbReference type="RefSeq" id="WP_147287672.1">
    <property type="nucleotide sequence ID" value="NZ_CAMPVB010000015.1"/>
</dbReference>
<dbReference type="EMBL" id="UGTL01000001">
    <property type="protein sequence ID" value="SUB85811.1"/>
    <property type="molecule type" value="Genomic_DNA"/>
</dbReference>
<dbReference type="Proteomes" id="UP000254072">
    <property type="component" value="Unassembled WGS sequence"/>
</dbReference>
<feature type="region of interest" description="Disordered" evidence="1">
    <location>
        <begin position="138"/>
        <end position="159"/>
    </location>
</feature>
<dbReference type="AlphaFoldDB" id="A0A379E0F6"/>
<reference evidence="3 4" key="1">
    <citation type="submission" date="2018-06" db="EMBL/GenBank/DDBJ databases">
        <authorList>
            <consortium name="Pathogen Informatics"/>
            <person name="Doyle S."/>
        </authorList>
    </citation>
    <scope>NUCLEOTIDE SEQUENCE [LARGE SCALE GENOMIC DNA]</scope>
    <source>
        <strain evidence="3 4">NCTC11157</strain>
    </source>
</reference>
<gene>
    <name evidence="3" type="ORF">NCTC11157_01548</name>
</gene>
<organism evidence="3 4">
    <name type="scientific">Prevotella disiens</name>
    <dbReference type="NCBI Taxonomy" id="28130"/>
    <lineage>
        <taxon>Bacteria</taxon>
        <taxon>Pseudomonadati</taxon>
        <taxon>Bacteroidota</taxon>
        <taxon>Bacteroidia</taxon>
        <taxon>Bacteroidales</taxon>
        <taxon>Prevotellaceae</taxon>
        <taxon>Prevotella</taxon>
    </lineage>
</organism>
<accession>A0A379E0F6</accession>
<protein>
    <submittedName>
        <fullName evidence="3">Uncharacterized protein</fullName>
    </submittedName>
</protein>
<evidence type="ECO:0000313" key="4">
    <source>
        <dbReference type="Proteomes" id="UP000254072"/>
    </source>
</evidence>
<evidence type="ECO:0000256" key="2">
    <source>
        <dbReference type="SAM" id="SignalP"/>
    </source>
</evidence>
<sequence>MNFKKLFLLFIGCFATLFSYAQFTAFNSLMRRAIVMYETDEQGYYVKKENMPVVSIDNITEMYALNKKTLTLYATTATGNFAITLDKSVFKNYKKAKTIPMVSGADLQNLIDLKSATLVKKCEAHNQELKYQEEQRIRREREEVERRKKEEAEKAEKARKEKEEYRRSHIWNFLPVPLDTYKCELCEREIKTNRLYCIGIQNDSILSIHNEPFDLGYSCTQIHVYKLTDDILEHEAFQKHATAFVDSLGKTHIPLEEIEYFNADKINEVIGKIKKAVPWGFVSDYSWDNENYVVTLKLTFRNLNAKTIRYIQVFYNVLNDVGDIRVSGNFKGTGPIKQYDAGTWDWDYDSSYTFCYAGDATRLRITKIILTYMDGKKKILTGNQILIGDGDDETDEIPEEIFPEDE</sequence>
<keyword evidence="2" id="KW-0732">Signal</keyword>
<dbReference type="GeneID" id="91082730"/>
<name>A0A379E0F6_9BACT</name>
<dbReference type="OrthoDB" id="1069677at2"/>